<dbReference type="RefSeq" id="WP_015827332.1">
    <property type="nucleotide sequence ID" value="NC_012982.1"/>
</dbReference>
<feature type="domain" description="MmgE/PrpD N-terminal" evidence="2">
    <location>
        <begin position="14"/>
        <end position="248"/>
    </location>
</feature>
<evidence type="ECO:0000313" key="4">
    <source>
        <dbReference type="EMBL" id="ACT59182.1"/>
    </source>
</evidence>
<dbReference type="HOGENOM" id="CLU_026574_1_0_5"/>
<dbReference type="InterPro" id="IPR036148">
    <property type="entry name" value="MmgE/PrpD_sf"/>
</dbReference>
<evidence type="ECO:0000259" key="2">
    <source>
        <dbReference type="Pfam" id="PF03972"/>
    </source>
</evidence>
<dbReference type="STRING" id="582402.Hbal_1493"/>
<feature type="domain" description="MmgE/PrpD C-terminal" evidence="3">
    <location>
        <begin position="268"/>
        <end position="420"/>
    </location>
</feature>
<dbReference type="eggNOG" id="COG2079">
    <property type="taxonomic scope" value="Bacteria"/>
</dbReference>
<sequence length="453" mass="48793">MSENATQRLIEGALAIHWEAISNASRVAAKTFLHDTLAVGVAGRNEPLADIVSAQAQKWSCGDGSSFLLGRSGVRLAAPYAAFVNAYQIHCQEFDCVHEPAVAHPMASVASVLLAEAGEAPVDGRQFLAALIAGVEVVASLGVAVNGSLKFFRPATAGIFGAVIAVSHMRQLKYNVVRQAFGHALSFCSGTMQAHVEGKPTLALQVAGAARSAIEAVDLAVAGFPAPSNSLEGPFGYFSLFENDADLNATLKIQEGYHRIQEVSWKPFPTGRAAHGAIVALQNMVESENLTTESLDRFVYRAPPLIERLVGRRPFSGMSVSYARLCFAWLGANVLHKGGVSLSDFTRSNLDDPKLLNLSEKIFVESDGTTDWSAFAPAVGIAKLTNGRRIEVRVDKQFGAPEWPLSRKQHLEKVRSCLSYGGIDEADLKLTHFIEKIELISDVHQELVSVLEN</sequence>
<dbReference type="Pfam" id="PF03972">
    <property type="entry name" value="MmgE_PrpD_N"/>
    <property type="match status" value="1"/>
</dbReference>
<reference evidence="5" key="1">
    <citation type="journal article" date="2011" name="J. Bacteriol.">
        <title>Genome sequences of eight morphologically diverse alphaproteobacteria.</title>
        <authorList>
            <consortium name="US DOE Joint Genome Institute"/>
            <person name="Brown P.J."/>
            <person name="Kysela D.T."/>
            <person name="Buechlein A."/>
            <person name="Hemmerich C."/>
            <person name="Brun Y.V."/>
        </authorList>
    </citation>
    <scope>NUCLEOTIDE SEQUENCE [LARGE SCALE GENOMIC DNA]</scope>
    <source>
        <strain evidence="5">ATCC 49814 / DSM 5838 / IFAM 1418</strain>
    </source>
</reference>
<evidence type="ECO:0000259" key="3">
    <source>
        <dbReference type="Pfam" id="PF19305"/>
    </source>
</evidence>
<dbReference type="InterPro" id="IPR045336">
    <property type="entry name" value="MmgE_PrpD_N"/>
</dbReference>
<dbReference type="KEGG" id="hba:Hbal_1493"/>
<comment type="similarity">
    <text evidence="1">Belongs to the PrpD family.</text>
</comment>
<dbReference type="Gene3D" id="3.30.1330.120">
    <property type="entry name" value="2-methylcitrate dehydratase PrpD"/>
    <property type="match status" value="1"/>
</dbReference>
<dbReference type="GO" id="GO:0016829">
    <property type="term" value="F:lyase activity"/>
    <property type="evidence" value="ECO:0007669"/>
    <property type="project" value="InterPro"/>
</dbReference>
<dbReference type="SUPFAM" id="SSF103378">
    <property type="entry name" value="2-methylcitrate dehydratase PrpD"/>
    <property type="match status" value="1"/>
</dbReference>
<accession>C6XJ87</accession>
<dbReference type="OrthoDB" id="9795089at2"/>
<dbReference type="PANTHER" id="PTHR16943">
    <property type="entry name" value="2-METHYLCITRATE DEHYDRATASE-RELATED"/>
    <property type="match status" value="1"/>
</dbReference>
<evidence type="ECO:0000313" key="5">
    <source>
        <dbReference type="Proteomes" id="UP000002745"/>
    </source>
</evidence>
<dbReference type="InterPro" id="IPR042183">
    <property type="entry name" value="MmgE/PrpD_sf_1"/>
</dbReference>
<gene>
    <name evidence="4" type="ordered locus">Hbal_1493</name>
</gene>
<dbReference type="AlphaFoldDB" id="C6XJ87"/>
<dbReference type="Pfam" id="PF19305">
    <property type="entry name" value="MmgE_PrpD_C"/>
    <property type="match status" value="1"/>
</dbReference>
<organism evidence="4 5">
    <name type="scientific">Hirschia baltica (strain ATCC 49814 / DSM 5838 / IFAM 1418)</name>
    <dbReference type="NCBI Taxonomy" id="582402"/>
    <lineage>
        <taxon>Bacteria</taxon>
        <taxon>Pseudomonadati</taxon>
        <taxon>Pseudomonadota</taxon>
        <taxon>Alphaproteobacteria</taxon>
        <taxon>Hyphomonadales</taxon>
        <taxon>Hyphomonadaceae</taxon>
        <taxon>Hirschia</taxon>
    </lineage>
</organism>
<dbReference type="InterPro" id="IPR042188">
    <property type="entry name" value="MmgE/PrpD_sf_2"/>
</dbReference>
<dbReference type="InterPro" id="IPR005656">
    <property type="entry name" value="MmgE_PrpD"/>
</dbReference>
<dbReference type="Gene3D" id="1.10.4100.10">
    <property type="entry name" value="2-methylcitrate dehydratase PrpD"/>
    <property type="match status" value="1"/>
</dbReference>
<dbReference type="InterPro" id="IPR045337">
    <property type="entry name" value="MmgE_PrpD_C"/>
</dbReference>
<keyword evidence="5" id="KW-1185">Reference proteome</keyword>
<dbReference type="Proteomes" id="UP000002745">
    <property type="component" value="Chromosome"/>
</dbReference>
<proteinExistence type="inferred from homology"/>
<protein>
    <submittedName>
        <fullName evidence="4">MmgE/PrpD family protein</fullName>
    </submittedName>
</protein>
<evidence type="ECO:0000256" key="1">
    <source>
        <dbReference type="ARBA" id="ARBA00006174"/>
    </source>
</evidence>
<dbReference type="PANTHER" id="PTHR16943:SF8">
    <property type="entry name" value="2-METHYLCITRATE DEHYDRATASE"/>
    <property type="match status" value="1"/>
</dbReference>
<name>C6XJ87_HIRBI</name>
<dbReference type="EMBL" id="CP001678">
    <property type="protein sequence ID" value="ACT59182.1"/>
    <property type="molecule type" value="Genomic_DNA"/>
</dbReference>